<feature type="region of interest" description="Disordered" evidence="7">
    <location>
        <begin position="216"/>
        <end position="245"/>
    </location>
</feature>
<keyword evidence="4" id="KW-0663">Pyridoxal phosphate</keyword>
<protein>
    <recommendedName>
        <fullName evidence="3">L-serine ammonia-lyase</fullName>
        <ecNumber evidence="3">4.3.1.17</ecNumber>
    </recommendedName>
</protein>
<feature type="region of interest" description="Disordered" evidence="7">
    <location>
        <begin position="641"/>
        <end position="663"/>
    </location>
</feature>
<evidence type="ECO:0000313" key="9">
    <source>
        <dbReference type="EMBL" id="PVU99605.1"/>
    </source>
</evidence>
<dbReference type="STRING" id="61424.A0A2T9Z4R6"/>
<evidence type="ECO:0000313" key="10">
    <source>
        <dbReference type="Proteomes" id="UP000245699"/>
    </source>
</evidence>
<dbReference type="GO" id="GO:0004794">
    <property type="term" value="F:threonine deaminase activity"/>
    <property type="evidence" value="ECO:0007669"/>
    <property type="project" value="TreeGrafter"/>
</dbReference>
<evidence type="ECO:0000256" key="7">
    <source>
        <dbReference type="SAM" id="MobiDB-lite"/>
    </source>
</evidence>
<dbReference type="InterPro" id="IPR001926">
    <property type="entry name" value="TrpB-like_PALP"/>
</dbReference>
<dbReference type="EC" id="4.3.1.17" evidence="3"/>
<dbReference type="InterPro" id="IPR050147">
    <property type="entry name" value="Ser/Thr_Dehydratase"/>
</dbReference>
<keyword evidence="5" id="KW-0456">Lyase</keyword>
<dbReference type="GO" id="GO:0003941">
    <property type="term" value="F:L-serine ammonia-lyase activity"/>
    <property type="evidence" value="ECO:0007669"/>
    <property type="project" value="UniProtKB-EC"/>
</dbReference>
<dbReference type="AlphaFoldDB" id="A0A2T9Z4R6"/>
<reference evidence="9 10" key="1">
    <citation type="journal article" date="2018" name="MBio">
        <title>Comparative Genomics Reveals the Core Gene Toolbox for the Fungus-Insect Symbiosis.</title>
        <authorList>
            <person name="Wang Y."/>
            <person name="Stata M."/>
            <person name="Wang W."/>
            <person name="Stajich J.E."/>
            <person name="White M.M."/>
            <person name="Moncalvo J.M."/>
        </authorList>
    </citation>
    <scope>NUCLEOTIDE SEQUENCE [LARGE SCALE GENOMIC DNA]</scope>
    <source>
        <strain evidence="9 10">AUS-77-4</strain>
    </source>
</reference>
<feature type="region of interest" description="Disordered" evidence="7">
    <location>
        <begin position="591"/>
        <end position="626"/>
    </location>
</feature>
<dbReference type="GO" id="GO:0006567">
    <property type="term" value="P:L-threonine catabolic process"/>
    <property type="evidence" value="ECO:0007669"/>
    <property type="project" value="TreeGrafter"/>
</dbReference>
<feature type="compositionally biased region" description="Polar residues" evidence="7">
    <location>
        <begin position="616"/>
        <end position="626"/>
    </location>
</feature>
<dbReference type="SUPFAM" id="SSF53686">
    <property type="entry name" value="Tryptophan synthase beta subunit-like PLP-dependent enzymes"/>
    <property type="match status" value="1"/>
</dbReference>
<accession>A0A2T9Z4R6</accession>
<comment type="caution">
    <text evidence="9">The sequence shown here is derived from an EMBL/GenBank/DDBJ whole genome shotgun (WGS) entry which is preliminary data.</text>
</comment>
<gene>
    <name evidence="9" type="ORF">BB559_000565</name>
</gene>
<comment type="catalytic activity">
    <reaction evidence="6">
        <text>L-serine = pyruvate + NH4(+)</text>
        <dbReference type="Rhea" id="RHEA:19169"/>
        <dbReference type="ChEBI" id="CHEBI:15361"/>
        <dbReference type="ChEBI" id="CHEBI:28938"/>
        <dbReference type="ChEBI" id="CHEBI:33384"/>
        <dbReference type="EC" id="4.3.1.17"/>
    </reaction>
</comment>
<feature type="region of interest" description="Disordered" evidence="7">
    <location>
        <begin position="967"/>
        <end position="995"/>
    </location>
</feature>
<dbReference type="InterPro" id="IPR036052">
    <property type="entry name" value="TrpB-like_PALP_sf"/>
</dbReference>
<feature type="compositionally biased region" description="Polar residues" evidence="7">
    <location>
        <begin position="507"/>
        <end position="553"/>
    </location>
</feature>
<keyword evidence="10" id="KW-1185">Reference proteome</keyword>
<dbReference type="EMBL" id="MBFT01000027">
    <property type="protein sequence ID" value="PVU99605.1"/>
    <property type="molecule type" value="Genomic_DNA"/>
</dbReference>
<evidence type="ECO:0000259" key="8">
    <source>
        <dbReference type="Pfam" id="PF00291"/>
    </source>
</evidence>
<dbReference type="Gene3D" id="3.40.50.1100">
    <property type="match status" value="3"/>
</dbReference>
<feature type="compositionally biased region" description="Low complexity" evidence="7">
    <location>
        <begin position="976"/>
        <end position="994"/>
    </location>
</feature>
<feature type="compositionally biased region" description="Basic and acidic residues" evidence="7">
    <location>
        <begin position="222"/>
        <end position="231"/>
    </location>
</feature>
<dbReference type="Proteomes" id="UP000245699">
    <property type="component" value="Unassembled WGS sequence"/>
</dbReference>
<evidence type="ECO:0000256" key="3">
    <source>
        <dbReference type="ARBA" id="ARBA00012093"/>
    </source>
</evidence>
<evidence type="ECO:0000256" key="6">
    <source>
        <dbReference type="ARBA" id="ARBA00049406"/>
    </source>
</evidence>
<comment type="similarity">
    <text evidence="2">Belongs to the serine/threonine dehydratase family.</text>
</comment>
<dbReference type="PANTHER" id="PTHR48078">
    <property type="entry name" value="THREONINE DEHYDRATASE, MITOCHONDRIAL-RELATED"/>
    <property type="match status" value="1"/>
</dbReference>
<feature type="region of interest" description="Disordered" evidence="7">
    <location>
        <begin position="1"/>
        <end position="20"/>
    </location>
</feature>
<sequence>MLYNSIDNNTDPNANNPYLVGNTQNTVETDARTNNSVVALTPLQYSEALSLISGCDVWLKLENMQPTNSYKLRCVFEICIDFVYTQNKKHLVCSGLNNESFSIAYVGRRLGVDVTVFDQLPNDKLDDAYHIRKKIQTQDADIVDCGITLTDAATAAKNFALELENAVYINNDIINTKYQTNGMIIAEAKSQLGYCSVEPDCVMVSMCLNPCCFKTKKHSDKKSKDSNKNEKGNSGSTKNNSEIKQEIDSETNNEFAFLGGILTGMDCIGWNKVPVVCVDMLGQEHLLKLVNSTNIDPEKTIENTIKSHVVVPVSVSKQLAERTAIQFLEDHQMLIDSGSAAPMSLLYNDILNNIVQKKKDKKNVILVIVNGCCSANIKLITSHRELLTLSIPVIVKSGESTLMKLNSNTIDSKLNSIMTVHKTVDSLKEKKRSEKSEKIIRSFNSLFLHPGKKNKAMPRSYFGKNTLPTIGQKYTPRIGFNQPIVPRTKFLLDNKPTGPNIMKTGPTVPNNSNHGNSVLKNNHLEPNSQENNPALQNPPSKIASRSVSINHNPYSRPPPGPAAYSGLNSTNVGSNAKRIINRSSSASVLSNTFQKSSAQKTNNSGGIGKTTKKSNRNVVSNDNFGLNTSFEQKNWDGETIIQSSRNPVANSSNSKSGNRKRSNTTLNSELLNHNQFGIVSGNQNGLNQTDLQNYNLGFNLHSNNNFLNHIGNMTGLYQNNPSFVAGEPPIDINMRNAINKNVNSSVLMDSIYYSDPVFVNTGANCNNGTLFNEDINSIVSMDILNSVGSMASMYNPSENSNLNNNQILGNVQNGQYVLDSGSNYDGVIGNGTIQMGNIQQEKNGMGLSSNFGGEWGSQKVFEQNAANNYKLFQNQSFDGVNGIQKGNFVDNQLEYQLHQMINNQNKLAGNGLISLNKNDQVQNLDYMSNLGYDNIQTNIGTGNQIGMSPDTYSFQGGVGNQINDMKSQSSGSLHLQNPQNFGQNNQNFQPQQNNSGVGIEYGMNLDGIDLSGFGNLSNLTNADLDKIVDDLMESGNISEENGNDGSVLSNTHI</sequence>
<dbReference type="Pfam" id="PF00291">
    <property type="entry name" value="PALP"/>
    <property type="match status" value="1"/>
</dbReference>
<dbReference type="OrthoDB" id="7773036at2759"/>
<organism evidence="9 10">
    <name type="scientific">Furculomyces boomerangus</name>
    <dbReference type="NCBI Taxonomy" id="61424"/>
    <lineage>
        <taxon>Eukaryota</taxon>
        <taxon>Fungi</taxon>
        <taxon>Fungi incertae sedis</taxon>
        <taxon>Zoopagomycota</taxon>
        <taxon>Kickxellomycotina</taxon>
        <taxon>Harpellomycetes</taxon>
        <taxon>Harpellales</taxon>
        <taxon>Harpellaceae</taxon>
        <taxon>Furculomyces</taxon>
    </lineage>
</organism>
<dbReference type="GO" id="GO:0009097">
    <property type="term" value="P:isoleucine biosynthetic process"/>
    <property type="evidence" value="ECO:0007669"/>
    <property type="project" value="TreeGrafter"/>
</dbReference>
<feature type="region of interest" description="Disordered" evidence="7">
    <location>
        <begin position="491"/>
        <end position="569"/>
    </location>
</feature>
<proteinExistence type="inferred from homology"/>
<feature type="domain" description="Tryptophan synthase beta chain-like PALP" evidence="8">
    <location>
        <begin position="40"/>
        <end position="206"/>
    </location>
</feature>
<evidence type="ECO:0000256" key="5">
    <source>
        <dbReference type="ARBA" id="ARBA00023239"/>
    </source>
</evidence>
<feature type="compositionally biased region" description="Polar residues" evidence="7">
    <location>
        <begin position="591"/>
        <end position="604"/>
    </location>
</feature>
<dbReference type="PANTHER" id="PTHR48078:SF2">
    <property type="entry name" value="CATABOLIC L-SERINE_THREONINE DEHYDRATASE"/>
    <property type="match status" value="1"/>
</dbReference>
<comment type="cofactor">
    <cofactor evidence="1">
        <name>pyridoxal 5'-phosphate</name>
        <dbReference type="ChEBI" id="CHEBI:597326"/>
    </cofactor>
</comment>
<dbReference type="GO" id="GO:0006565">
    <property type="term" value="P:L-serine catabolic process"/>
    <property type="evidence" value="ECO:0007669"/>
    <property type="project" value="TreeGrafter"/>
</dbReference>
<evidence type="ECO:0000256" key="4">
    <source>
        <dbReference type="ARBA" id="ARBA00022898"/>
    </source>
</evidence>
<name>A0A2T9Z4R6_9FUNG</name>
<evidence type="ECO:0000256" key="2">
    <source>
        <dbReference type="ARBA" id="ARBA00010869"/>
    </source>
</evidence>
<evidence type="ECO:0000256" key="1">
    <source>
        <dbReference type="ARBA" id="ARBA00001933"/>
    </source>
</evidence>